<feature type="chain" id="PRO_5012436300" evidence="1">
    <location>
        <begin position="25"/>
        <end position="194"/>
    </location>
</feature>
<dbReference type="RefSeq" id="WP_078001014.1">
    <property type="nucleotide sequence ID" value="NZ_MRUL01000001.1"/>
</dbReference>
<dbReference type="STRING" id="1926881.BTJ39_02190"/>
<dbReference type="AlphaFoldDB" id="A0A1S8YT11"/>
<keyword evidence="1" id="KW-0732">Signal</keyword>
<comment type="caution">
    <text evidence="3">The sequence shown here is derived from an EMBL/GenBank/DDBJ whole genome shotgun (WGS) entry which is preliminary data.</text>
</comment>
<accession>A0A1S8YT11</accession>
<dbReference type="SUPFAM" id="SSF101874">
    <property type="entry name" value="YceI-like"/>
    <property type="match status" value="1"/>
</dbReference>
<evidence type="ECO:0000259" key="2">
    <source>
        <dbReference type="SMART" id="SM00867"/>
    </source>
</evidence>
<feature type="signal peptide" evidence="1">
    <location>
        <begin position="1"/>
        <end position="24"/>
    </location>
</feature>
<gene>
    <name evidence="3" type="ORF">BTJ39_02190</name>
</gene>
<dbReference type="PANTHER" id="PTHR34406">
    <property type="entry name" value="PROTEIN YCEI"/>
    <property type="match status" value="1"/>
</dbReference>
<dbReference type="InterPro" id="IPR036761">
    <property type="entry name" value="TTHA0802/YceI-like_sf"/>
</dbReference>
<dbReference type="Pfam" id="PF04264">
    <property type="entry name" value="YceI"/>
    <property type="match status" value="1"/>
</dbReference>
<dbReference type="PANTHER" id="PTHR34406:SF1">
    <property type="entry name" value="PROTEIN YCEI"/>
    <property type="match status" value="1"/>
</dbReference>
<evidence type="ECO:0000313" key="4">
    <source>
        <dbReference type="Proteomes" id="UP000190667"/>
    </source>
</evidence>
<protein>
    <submittedName>
        <fullName evidence="3">Polyisoprenoid-binding protein</fullName>
    </submittedName>
</protein>
<sequence length="194" mass="21045">MSVMKKLYLPLVIGLGIYSQVAAAAGERYTIDPGHTSVIVSWTHFGFSHPTASISEASGNIVFDQADPSQSKVDVSLPLKTIDTRVPALTKEFLGAKYFDVKKYPTAVFHSSKVTATGDNKFDVAGNLTIKGITKPAVLHAVLNKQGMHPMVKKQAIGFDATTTIKRADFKLDQYVPAVSDEVEIRISTEAYAK</sequence>
<dbReference type="Gene3D" id="2.40.128.110">
    <property type="entry name" value="Lipid/polyisoprenoid-binding, YceI-like"/>
    <property type="match status" value="1"/>
</dbReference>
<keyword evidence="4" id="KW-1185">Reference proteome</keyword>
<dbReference type="EMBL" id="MRUL01000001">
    <property type="protein sequence ID" value="OON41988.1"/>
    <property type="molecule type" value="Genomic_DNA"/>
</dbReference>
<dbReference type="OrthoDB" id="9811006at2"/>
<organism evidence="3 4">
    <name type="scientific">Izhakiella australiensis</name>
    <dbReference type="NCBI Taxonomy" id="1926881"/>
    <lineage>
        <taxon>Bacteria</taxon>
        <taxon>Pseudomonadati</taxon>
        <taxon>Pseudomonadota</taxon>
        <taxon>Gammaproteobacteria</taxon>
        <taxon>Enterobacterales</taxon>
        <taxon>Erwiniaceae</taxon>
        <taxon>Izhakiella</taxon>
    </lineage>
</organism>
<feature type="domain" description="Lipid/polyisoprenoid-binding YceI-like" evidence="2">
    <location>
        <begin position="28"/>
        <end position="192"/>
    </location>
</feature>
<name>A0A1S8YT11_9GAMM</name>
<proteinExistence type="predicted"/>
<evidence type="ECO:0000313" key="3">
    <source>
        <dbReference type="EMBL" id="OON41988.1"/>
    </source>
</evidence>
<reference evidence="3 4" key="1">
    <citation type="submission" date="2016-12" db="EMBL/GenBank/DDBJ databases">
        <title>Izhakiella australiana sp. nov. of genus Izhakiella isolated from Australian desert.</title>
        <authorList>
            <person name="Ji M."/>
        </authorList>
    </citation>
    <scope>NUCLEOTIDE SEQUENCE [LARGE SCALE GENOMIC DNA]</scope>
    <source>
        <strain evidence="3 4">D4N98</strain>
    </source>
</reference>
<dbReference type="Proteomes" id="UP000190667">
    <property type="component" value="Unassembled WGS sequence"/>
</dbReference>
<dbReference type="SMART" id="SM00867">
    <property type="entry name" value="YceI"/>
    <property type="match status" value="1"/>
</dbReference>
<evidence type="ECO:0000256" key="1">
    <source>
        <dbReference type="SAM" id="SignalP"/>
    </source>
</evidence>
<dbReference type="InterPro" id="IPR007372">
    <property type="entry name" value="Lipid/polyisoprenoid-bd_YceI"/>
</dbReference>